<organism evidence="5 6">
    <name type="scientific">Thioalkalicoccus limnaeus</name>
    <dbReference type="NCBI Taxonomy" id="120681"/>
    <lineage>
        <taxon>Bacteria</taxon>
        <taxon>Pseudomonadati</taxon>
        <taxon>Pseudomonadota</taxon>
        <taxon>Gammaproteobacteria</taxon>
        <taxon>Chromatiales</taxon>
        <taxon>Chromatiaceae</taxon>
        <taxon>Thioalkalicoccus</taxon>
    </lineage>
</organism>
<evidence type="ECO:0000259" key="4">
    <source>
        <dbReference type="Pfam" id="PF00535"/>
    </source>
</evidence>
<dbReference type="SUPFAM" id="SSF53448">
    <property type="entry name" value="Nucleotide-diphospho-sugar transferases"/>
    <property type="match status" value="1"/>
</dbReference>
<dbReference type="PANTHER" id="PTHR43179:SF12">
    <property type="entry name" value="GALACTOFURANOSYLTRANSFERASE GLFT2"/>
    <property type="match status" value="1"/>
</dbReference>
<feature type="domain" description="Glycosyltransferase 2-like" evidence="4">
    <location>
        <begin position="5"/>
        <end position="104"/>
    </location>
</feature>
<evidence type="ECO:0000256" key="1">
    <source>
        <dbReference type="ARBA" id="ARBA00006739"/>
    </source>
</evidence>
<gene>
    <name evidence="5" type="ORF">ABC977_09755</name>
</gene>
<reference evidence="5 6" key="1">
    <citation type="submission" date="2024-05" db="EMBL/GenBank/DDBJ databases">
        <title>Genome Sequence and Characterization of the New Strain Purple Sulfur Bacterium of Genus Thioalkalicoccus.</title>
        <authorList>
            <person name="Bryantseva I.A."/>
            <person name="Kyndt J.A."/>
            <person name="Imhoff J.F."/>
        </authorList>
    </citation>
    <scope>NUCLEOTIDE SEQUENCE [LARGE SCALE GENOMIC DNA]</scope>
    <source>
        <strain evidence="5 6">Um2</strain>
    </source>
</reference>
<dbReference type="PANTHER" id="PTHR43179">
    <property type="entry name" value="RHAMNOSYLTRANSFERASE WBBL"/>
    <property type="match status" value="1"/>
</dbReference>
<dbReference type="Gene3D" id="3.90.550.10">
    <property type="entry name" value="Spore Coat Polysaccharide Biosynthesis Protein SpsA, Chain A"/>
    <property type="match status" value="1"/>
</dbReference>
<dbReference type="RefSeq" id="WP_369667075.1">
    <property type="nucleotide sequence ID" value="NZ_JBDKXB010000011.1"/>
</dbReference>
<evidence type="ECO:0000313" key="6">
    <source>
        <dbReference type="Proteomes" id="UP001564408"/>
    </source>
</evidence>
<dbReference type="Proteomes" id="UP001564408">
    <property type="component" value="Unassembled WGS sequence"/>
</dbReference>
<accession>A0ABV4BHE8</accession>
<evidence type="ECO:0000256" key="3">
    <source>
        <dbReference type="ARBA" id="ARBA00022679"/>
    </source>
</evidence>
<keyword evidence="2" id="KW-0328">Glycosyltransferase</keyword>
<evidence type="ECO:0000256" key="2">
    <source>
        <dbReference type="ARBA" id="ARBA00022676"/>
    </source>
</evidence>
<keyword evidence="6" id="KW-1185">Reference proteome</keyword>
<protein>
    <submittedName>
        <fullName evidence="5">Glycosyltransferase family 2 protein</fullName>
    </submittedName>
</protein>
<dbReference type="CDD" id="cd02526">
    <property type="entry name" value="GT2_RfbF_like"/>
    <property type="match status" value="1"/>
</dbReference>
<dbReference type="EMBL" id="JBDKXB010000011">
    <property type="protein sequence ID" value="MEY6432688.1"/>
    <property type="molecule type" value="Genomic_DNA"/>
</dbReference>
<comment type="similarity">
    <text evidence="1">Belongs to the glycosyltransferase 2 family.</text>
</comment>
<dbReference type="InterPro" id="IPR001173">
    <property type="entry name" value="Glyco_trans_2-like"/>
</dbReference>
<keyword evidence="3" id="KW-0808">Transferase</keyword>
<dbReference type="Pfam" id="PF00535">
    <property type="entry name" value="Glycos_transf_2"/>
    <property type="match status" value="1"/>
</dbReference>
<sequence>MIIAVVVSFFPDVATLSGNLDVIRDQVNEVILVDNGSPAMALDALEEKCGRAITLCRLGCNTGIAGAQNVGIRIALERGATHVVLFDQDSVPQAGAVRHLHEVALELDSREVPVGLVASSVCDIHHPGGLPFFRLANGVANWIQCPQAGGIIEIDTAIASGSLIPARTLQSVGAMNEALFIDLVDIDWCFRARAHGFRNFCACDARLSHRLGDRPAQALGRVTASHSPLRNYYYFRNAVWLFRQDHVPDVWKRALARQLRNRYLTYPLFARPRWSYLRQMTWGLLHGMRGRLGPR</sequence>
<name>A0ABV4BHE8_9GAMM</name>
<dbReference type="InterPro" id="IPR029044">
    <property type="entry name" value="Nucleotide-diphossugar_trans"/>
</dbReference>
<comment type="caution">
    <text evidence="5">The sequence shown here is derived from an EMBL/GenBank/DDBJ whole genome shotgun (WGS) entry which is preliminary data.</text>
</comment>
<proteinExistence type="inferred from homology"/>
<evidence type="ECO:0000313" key="5">
    <source>
        <dbReference type="EMBL" id="MEY6432688.1"/>
    </source>
</evidence>